<dbReference type="EMBL" id="PGGW01000058">
    <property type="protein sequence ID" value="PJE96331.1"/>
    <property type="molecule type" value="Genomic_DNA"/>
</dbReference>
<proteinExistence type="predicted"/>
<gene>
    <name evidence="1" type="ORF">CUT44_17510</name>
</gene>
<evidence type="ECO:0000313" key="1">
    <source>
        <dbReference type="EMBL" id="PJE96331.1"/>
    </source>
</evidence>
<dbReference type="RefSeq" id="WP_100202826.1">
    <property type="nucleotide sequence ID" value="NZ_PGGW01000058.1"/>
</dbReference>
<comment type="caution">
    <text evidence="1">The sequence shown here is derived from an EMBL/GenBank/DDBJ whole genome shotgun (WGS) entry which is preliminary data.</text>
</comment>
<dbReference type="Proteomes" id="UP000230407">
    <property type="component" value="Unassembled WGS sequence"/>
</dbReference>
<sequence length="177" mass="18698">MTGRAEPRTGAYGPAGAGAGEAAARWLLGAAPDRAAARAEWETHGVALLWCGEVFSAVRLPAALVYAATAAREPGAVDARLRDALCGGPVFAGAYWRRYYALVRAGAEREWAWERDRTGAECLGEGTRLGVPHPDLTECRPGRAYWCVPPRCPGPLCPPAAVSRFVALGRLLLGEGA</sequence>
<accession>A0A2M8LWL6</accession>
<organism evidence="1 2">
    <name type="scientific">Streptomyces carminius</name>
    <dbReference type="NCBI Taxonomy" id="2665496"/>
    <lineage>
        <taxon>Bacteria</taxon>
        <taxon>Bacillati</taxon>
        <taxon>Actinomycetota</taxon>
        <taxon>Actinomycetes</taxon>
        <taxon>Kitasatosporales</taxon>
        <taxon>Streptomycetaceae</taxon>
        <taxon>Streptomyces</taxon>
    </lineage>
</organism>
<evidence type="ECO:0000313" key="2">
    <source>
        <dbReference type="Proteomes" id="UP000230407"/>
    </source>
</evidence>
<dbReference type="AlphaFoldDB" id="A0A2M8LWL6"/>
<keyword evidence="2" id="KW-1185">Reference proteome</keyword>
<protein>
    <submittedName>
        <fullName evidence="1">Uncharacterized protein</fullName>
    </submittedName>
</protein>
<reference evidence="1 2" key="1">
    <citation type="submission" date="2017-11" db="EMBL/GenBank/DDBJ databases">
        <title>Streptomyces carmine sp. nov., a novel actinomycete isolated from Sophora alopecuroides in Xinjiang, China.</title>
        <authorList>
            <person name="Wang Y."/>
            <person name="Luo X."/>
            <person name="Wan C."/>
            <person name="Zhang L."/>
        </authorList>
    </citation>
    <scope>NUCLEOTIDE SEQUENCE [LARGE SCALE GENOMIC DNA]</scope>
    <source>
        <strain evidence="1 2">TRM SA0054</strain>
    </source>
</reference>
<name>A0A2M8LWL6_9ACTN</name>